<dbReference type="InterPro" id="IPR012319">
    <property type="entry name" value="FPG_cat"/>
</dbReference>
<dbReference type="EC" id="3.2.2.23" evidence="17"/>
<dbReference type="GO" id="GO:0003684">
    <property type="term" value="F:damaged DNA binding"/>
    <property type="evidence" value="ECO:0007669"/>
    <property type="project" value="InterPro"/>
</dbReference>
<keyword evidence="13 17" id="KW-0326">Glycosidase</keyword>
<comment type="similarity">
    <text evidence="3">Belongs to the FPG family.</text>
</comment>
<dbReference type="InterPro" id="IPR000214">
    <property type="entry name" value="Znf_DNA_glyclase/AP_lyase"/>
</dbReference>
<dbReference type="PROSITE" id="PS51066">
    <property type="entry name" value="ZF_FPG_2"/>
    <property type="match status" value="1"/>
</dbReference>
<evidence type="ECO:0000256" key="10">
    <source>
        <dbReference type="ARBA" id="ARBA00023204"/>
    </source>
</evidence>
<protein>
    <submittedName>
        <fullName evidence="17">Formamidopyrimidine-DNA glycosylase (Fapy-DNA glycosylase) (DNA-(Apurinic or apyrimidinic site) lyase mutM) (AP lyase mutM)</fullName>
        <ecNumber evidence="17">3.2.2.23</ecNumber>
        <ecNumber evidence="17">4.2.99.18</ecNumber>
    </submittedName>
</protein>
<organism evidence="17">
    <name type="scientific">Propionibacterium freudenreichii subsp. freudenreichii</name>
    <dbReference type="NCBI Taxonomy" id="66712"/>
    <lineage>
        <taxon>Bacteria</taxon>
        <taxon>Bacillati</taxon>
        <taxon>Actinomycetota</taxon>
        <taxon>Actinomycetes</taxon>
        <taxon>Propionibacteriales</taxon>
        <taxon>Propionibacteriaceae</taxon>
        <taxon>Propionibacterium</taxon>
    </lineage>
</organism>
<evidence type="ECO:0000259" key="15">
    <source>
        <dbReference type="PROSITE" id="PS51066"/>
    </source>
</evidence>
<keyword evidence="4" id="KW-0479">Metal-binding</keyword>
<dbReference type="GO" id="GO:0008270">
    <property type="term" value="F:zinc ion binding"/>
    <property type="evidence" value="ECO:0007669"/>
    <property type="project" value="UniProtKB-KW"/>
</dbReference>
<dbReference type="InterPro" id="IPR015886">
    <property type="entry name" value="H2TH_FPG"/>
</dbReference>
<evidence type="ECO:0000256" key="2">
    <source>
        <dbReference type="ARBA" id="ARBA00001947"/>
    </source>
</evidence>
<keyword evidence="10" id="KW-0234">DNA repair</keyword>
<dbReference type="EMBL" id="LM676433">
    <property type="protein sequence ID" value="CEP27253.1"/>
    <property type="molecule type" value="Genomic_DNA"/>
</dbReference>
<evidence type="ECO:0000313" key="17">
    <source>
        <dbReference type="EMBL" id="CEP27253.1"/>
    </source>
</evidence>
<evidence type="ECO:0000256" key="1">
    <source>
        <dbReference type="ARBA" id="ARBA00001668"/>
    </source>
</evidence>
<dbReference type="PROSITE" id="PS51068">
    <property type="entry name" value="FPG_CAT"/>
    <property type="match status" value="1"/>
</dbReference>
<evidence type="ECO:0000256" key="5">
    <source>
        <dbReference type="ARBA" id="ARBA00022763"/>
    </source>
</evidence>
<dbReference type="Gene3D" id="3.20.190.10">
    <property type="entry name" value="MutM-like, N-terminal"/>
    <property type="match status" value="1"/>
</dbReference>
<dbReference type="Gene3D" id="1.10.8.50">
    <property type="match status" value="1"/>
</dbReference>
<evidence type="ECO:0000256" key="9">
    <source>
        <dbReference type="ARBA" id="ARBA00023125"/>
    </source>
</evidence>
<keyword evidence="12" id="KW-0511">Multifunctional enzyme</keyword>
<dbReference type="GO" id="GO:0140078">
    <property type="term" value="F:class I DNA-(apurinic or apyrimidinic site) endonuclease activity"/>
    <property type="evidence" value="ECO:0007669"/>
    <property type="project" value="UniProtKB-EC"/>
</dbReference>
<reference evidence="17" key="1">
    <citation type="submission" date="2014-08" db="EMBL/GenBank/DDBJ databases">
        <authorList>
            <person name="Falentin Helene"/>
        </authorList>
    </citation>
    <scope>NUCLEOTIDE SEQUENCE</scope>
</reference>
<dbReference type="PANTHER" id="PTHR22993">
    <property type="entry name" value="FORMAMIDOPYRIMIDINE-DNA GLYCOSYLASE"/>
    <property type="match status" value="1"/>
</dbReference>
<feature type="domain" description="FPG-type" evidence="15">
    <location>
        <begin position="238"/>
        <end position="272"/>
    </location>
</feature>
<dbReference type="SUPFAM" id="SSF46946">
    <property type="entry name" value="S13-like H2TH domain"/>
    <property type="match status" value="1"/>
</dbReference>
<dbReference type="Pfam" id="PF01149">
    <property type="entry name" value="Fapy_DNA_glyco"/>
    <property type="match status" value="1"/>
</dbReference>
<dbReference type="KEGG" id="pfre:RM25_0129"/>
<dbReference type="SMART" id="SM00898">
    <property type="entry name" value="Fapy_DNA_glyco"/>
    <property type="match status" value="1"/>
</dbReference>
<dbReference type="SMART" id="SM01232">
    <property type="entry name" value="H2TH"/>
    <property type="match status" value="1"/>
</dbReference>
<dbReference type="GeneID" id="61223081"/>
<dbReference type="EC" id="4.2.99.18" evidence="17"/>
<keyword evidence="8" id="KW-0862">Zinc</keyword>
<evidence type="ECO:0000256" key="6">
    <source>
        <dbReference type="ARBA" id="ARBA00022771"/>
    </source>
</evidence>
<evidence type="ECO:0000256" key="11">
    <source>
        <dbReference type="ARBA" id="ARBA00023239"/>
    </source>
</evidence>
<proteinExistence type="inferred from homology"/>
<evidence type="ECO:0000256" key="3">
    <source>
        <dbReference type="ARBA" id="ARBA00009409"/>
    </source>
</evidence>
<dbReference type="InterPro" id="IPR010979">
    <property type="entry name" value="Ribosomal_uS13-like_H2TH"/>
</dbReference>
<dbReference type="InterPro" id="IPR010663">
    <property type="entry name" value="Znf_FPG/IleRS"/>
</dbReference>
<dbReference type="AlphaFoldDB" id="A0A068VUB7"/>
<comment type="cofactor">
    <cofactor evidence="2">
        <name>Zn(2+)</name>
        <dbReference type="ChEBI" id="CHEBI:29105"/>
    </cofactor>
</comment>
<dbReference type="GO" id="GO:0034039">
    <property type="term" value="F:8-oxo-7,8-dihydroguanine DNA N-glycosylase activity"/>
    <property type="evidence" value="ECO:0007669"/>
    <property type="project" value="TreeGrafter"/>
</dbReference>
<evidence type="ECO:0000256" key="13">
    <source>
        <dbReference type="ARBA" id="ARBA00023295"/>
    </source>
</evidence>
<evidence type="ECO:0000256" key="7">
    <source>
        <dbReference type="ARBA" id="ARBA00022801"/>
    </source>
</evidence>
<accession>A0A068VUB7</accession>
<dbReference type="InterPro" id="IPR035937">
    <property type="entry name" value="FPG_N"/>
</dbReference>
<dbReference type="RefSeq" id="WP_013160037.1">
    <property type="nucleotide sequence ID" value="NZ_CP010341.1"/>
</dbReference>
<keyword evidence="5" id="KW-0227">DNA damage</keyword>
<dbReference type="SUPFAM" id="SSF81624">
    <property type="entry name" value="N-terminal domain of MutM-like DNA repair proteins"/>
    <property type="match status" value="1"/>
</dbReference>
<dbReference type="Pfam" id="PF06831">
    <property type="entry name" value="H2TH"/>
    <property type="match status" value="1"/>
</dbReference>
<dbReference type="GO" id="GO:0006284">
    <property type="term" value="P:base-excision repair"/>
    <property type="evidence" value="ECO:0007669"/>
    <property type="project" value="InterPro"/>
</dbReference>
<evidence type="ECO:0000259" key="16">
    <source>
        <dbReference type="PROSITE" id="PS51068"/>
    </source>
</evidence>
<gene>
    <name evidence="17" type="primary">mutM1</name>
    <name evidence="17" type="ORF">PFCIRM138_00505</name>
</gene>
<dbReference type="SUPFAM" id="SSF57716">
    <property type="entry name" value="Glucocorticoid receptor-like (DNA-binding domain)"/>
    <property type="match status" value="1"/>
</dbReference>
<feature type="domain" description="Formamidopyrimidine-DNA glycosylase catalytic" evidence="16">
    <location>
        <begin position="2"/>
        <end position="98"/>
    </location>
</feature>
<evidence type="ECO:0000256" key="4">
    <source>
        <dbReference type="ARBA" id="ARBA00022723"/>
    </source>
</evidence>
<dbReference type="CDD" id="cd08973">
    <property type="entry name" value="BaFpgNei_N_1"/>
    <property type="match status" value="1"/>
</dbReference>
<sequence length="287" mass="30819">MPELPQVEALADFLRTDLVGSVIERLEVGAISALKTFDPPPDALVGRTVTAINRFGKHLDVDAGGLHLVFHLARAGWLVWREKVPSTVIKPGKSRIALRVRLQGGAGFDLTEAGTQRKLAVWIVRDPQQVPSIASLGPDPMAPGFTPAVFRQILAGAGRAQLKGILRDQHVIAGIGNAYSDEILHDAKLSPFKPAANLTDDEVERLYAAIRDGLAAATERARGLAARDIKADKRAQLRIHGHAGDPCPVCGTPIASVNFADSSLQYCPVCQTGGKKLADRRMSKLLK</sequence>
<keyword evidence="9" id="KW-0238">DNA-binding</keyword>
<dbReference type="PATRIC" id="fig|66712.6.peg.134"/>
<evidence type="ECO:0000256" key="12">
    <source>
        <dbReference type="ARBA" id="ARBA00023268"/>
    </source>
</evidence>
<keyword evidence="11 17" id="KW-0456">Lyase</keyword>
<dbReference type="PANTHER" id="PTHR22993:SF9">
    <property type="entry name" value="FORMAMIDOPYRIMIDINE-DNA GLYCOSYLASE"/>
    <property type="match status" value="1"/>
</dbReference>
<dbReference type="Pfam" id="PF06827">
    <property type="entry name" value="zf-FPG_IleRS"/>
    <property type="match status" value="1"/>
</dbReference>
<comment type="catalytic activity">
    <reaction evidence="1">
        <text>Hydrolysis of DNA containing ring-opened 7-methylguanine residues, releasing 2,6-diamino-4-hydroxy-5-(N-methyl)formamidopyrimidine.</text>
        <dbReference type="EC" id="3.2.2.23"/>
    </reaction>
</comment>
<evidence type="ECO:0000256" key="14">
    <source>
        <dbReference type="PROSITE-ProRule" id="PRU00391"/>
    </source>
</evidence>
<keyword evidence="6 14" id="KW-0863">Zinc-finger</keyword>
<name>A0A068VUB7_PROFF</name>
<evidence type="ECO:0000256" key="8">
    <source>
        <dbReference type="ARBA" id="ARBA00022833"/>
    </source>
</evidence>
<keyword evidence="7 17" id="KW-0378">Hydrolase</keyword>